<feature type="domain" description="Imelysin-like" evidence="3">
    <location>
        <begin position="26"/>
        <end position="325"/>
    </location>
</feature>
<dbReference type="InterPro" id="IPR034984">
    <property type="entry name" value="Imelysin-like_IPPA"/>
</dbReference>
<evidence type="ECO:0000313" key="4">
    <source>
        <dbReference type="EMBL" id="EPG74492.1"/>
    </source>
</evidence>
<comment type="caution">
    <text evidence="4">The sequence shown here is derived from an EMBL/GenBank/DDBJ whole genome shotgun (WGS) entry which is preliminary data.</text>
</comment>
<evidence type="ECO:0000256" key="1">
    <source>
        <dbReference type="ARBA" id="ARBA00004196"/>
    </source>
</evidence>
<gene>
    <name evidence="4" type="ORF">LEP1GSC058_3886</name>
</gene>
<organism evidence="4 5">
    <name type="scientific">Leptospira fainei serovar Hurstbridge str. BUT 6</name>
    <dbReference type="NCBI Taxonomy" id="1193011"/>
    <lineage>
        <taxon>Bacteria</taxon>
        <taxon>Pseudomonadati</taxon>
        <taxon>Spirochaetota</taxon>
        <taxon>Spirochaetia</taxon>
        <taxon>Leptospirales</taxon>
        <taxon>Leptospiraceae</taxon>
        <taxon>Leptospira</taxon>
    </lineage>
</organism>
<dbReference type="Gene3D" id="1.20.1420.20">
    <property type="entry name" value="M75 peptidase, HXXE motif"/>
    <property type="match status" value="1"/>
</dbReference>
<evidence type="ECO:0000256" key="2">
    <source>
        <dbReference type="ARBA" id="ARBA00022729"/>
    </source>
</evidence>
<reference evidence="4" key="1">
    <citation type="submission" date="2013-04" db="EMBL/GenBank/DDBJ databases">
        <authorList>
            <person name="Harkins D.M."/>
            <person name="Durkin A.S."/>
            <person name="Selengut J.D."/>
            <person name="Sanka R."/>
            <person name="DePew J."/>
            <person name="Purushe J."/>
            <person name="Ahmed A."/>
            <person name="van der Linden H."/>
            <person name="Goris M.G.A."/>
            <person name="Hartskeerl R.A."/>
            <person name="Vinetz J.M."/>
            <person name="Sutton G.G."/>
            <person name="Nelson W.C."/>
            <person name="Fouts D.E."/>
        </authorList>
    </citation>
    <scope>NUCLEOTIDE SEQUENCE [LARGE SCALE GENOMIC DNA]</scope>
    <source>
        <strain evidence="4">BUT 6</strain>
    </source>
</reference>
<dbReference type="Pfam" id="PF09375">
    <property type="entry name" value="Peptidase_M75"/>
    <property type="match status" value="1"/>
</dbReference>
<accession>S3W2H4</accession>
<dbReference type="RefSeq" id="WP_016550942.1">
    <property type="nucleotide sequence ID" value="NZ_AKWZ02000010.1"/>
</dbReference>
<dbReference type="InterPro" id="IPR018976">
    <property type="entry name" value="Imelysin-like"/>
</dbReference>
<evidence type="ECO:0000313" key="5">
    <source>
        <dbReference type="Proteomes" id="UP000014540"/>
    </source>
</evidence>
<evidence type="ECO:0000259" key="3">
    <source>
        <dbReference type="Pfam" id="PF09375"/>
    </source>
</evidence>
<dbReference type="GO" id="GO:0030313">
    <property type="term" value="C:cell envelope"/>
    <property type="evidence" value="ECO:0007669"/>
    <property type="project" value="UniProtKB-SubCell"/>
</dbReference>
<keyword evidence="5" id="KW-1185">Reference proteome</keyword>
<dbReference type="InterPro" id="IPR038352">
    <property type="entry name" value="Imelysin_sf"/>
</dbReference>
<comment type="subcellular location">
    <subcellularLocation>
        <location evidence="1">Cell envelope</location>
    </subcellularLocation>
</comment>
<dbReference type="Proteomes" id="UP000014540">
    <property type="component" value="Unassembled WGS sequence"/>
</dbReference>
<keyword evidence="2" id="KW-0732">Signal</keyword>
<dbReference type="STRING" id="1193011.LEP1GSC058_3886"/>
<dbReference type="AlphaFoldDB" id="S3W2H4"/>
<protein>
    <submittedName>
        <fullName evidence="4">Imelysin</fullName>
    </submittedName>
</protein>
<name>S3W2H4_9LEPT</name>
<dbReference type="EMBL" id="AKWZ02000010">
    <property type="protein sequence ID" value="EPG74492.1"/>
    <property type="molecule type" value="Genomic_DNA"/>
</dbReference>
<sequence length="376" mass="40391">MTTVAFLLAAQPSYTEFLTYSGNNLILPTLQDLENKTLSLTTSAQNYCSDPTNATKLSNLQQAWKTARSSLKKSEVFYFGPAENPPGYYFTNLDGFEKLQRPKWNNISAVLTNTASFPTINESNVLTYSTVRRGFEALEMLIFSSDGNDANISSSANILAANGSNAGYQRRLDYIQALAQVIYDDARNLNSQWKSTGGNFIGNYVGGSGYFQSSKEAFDTYVTKIASLAEVTRDQKTGTPAGLSLSSAGTAHSNLTEAIFSRNAYQDLLDNVYGIEFAYVGNTGDSQAKSLSVMVQAQNSSVDANIKNAIADLKTTLQAKTAGASDLYADIGAGSSTINAQVSPLWIKLKTLRTLTGTDLLSVLGVPAMPSNADGD</sequence>
<dbReference type="CDD" id="cd14659">
    <property type="entry name" value="Imelysin-like_IPPA"/>
    <property type="match status" value="1"/>
</dbReference>
<proteinExistence type="predicted"/>